<accession>A0A4S4MV34</accession>
<dbReference type="Proteomes" id="UP000308730">
    <property type="component" value="Unassembled WGS sequence"/>
</dbReference>
<dbReference type="EMBL" id="SGPM01000092">
    <property type="protein sequence ID" value="THH30139.1"/>
    <property type="molecule type" value="Genomic_DNA"/>
</dbReference>
<dbReference type="AlphaFoldDB" id="A0A4S4MV34"/>
<dbReference type="GO" id="GO:0008270">
    <property type="term" value="F:zinc ion binding"/>
    <property type="evidence" value="ECO:0007669"/>
    <property type="project" value="UniProtKB-KW"/>
</dbReference>
<evidence type="ECO:0000256" key="7">
    <source>
        <dbReference type="PROSITE-ProRule" id="PRU00134"/>
    </source>
</evidence>
<dbReference type="PROSITE" id="PS50088">
    <property type="entry name" value="ANK_REPEAT"/>
    <property type="match status" value="1"/>
</dbReference>
<dbReference type="Pfam" id="PF01753">
    <property type="entry name" value="zf-MYND"/>
    <property type="match status" value="1"/>
</dbReference>
<reference evidence="9 10" key="1">
    <citation type="submission" date="2019-02" db="EMBL/GenBank/DDBJ databases">
        <title>Genome sequencing of the rare red list fungi Antrodiella citrinella (Flaviporus citrinellus).</title>
        <authorList>
            <person name="Buettner E."/>
            <person name="Kellner H."/>
        </authorList>
    </citation>
    <scope>NUCLEOTIDE SEQUENCE [LARGE SCALE GENOMIC DNA]</scope>
    <source>
        <strain evidence="9 10">DSM 108506</strain>
    </source>
</reference>
<evidence type="ECO:0000256" key="4">
    <source>
        <dbReference type="ARBA" id="ARBA00022833"/>
    </source>
</evidence>
<feature type="repeat" description="ANK" evidence="6">
    <location>
        <begin position="123"/>
        <end position="155"/>
    </location>
</feature>
<dbReference type="GO" id="GO:0005634">
    <property type="term" value="C:nucleus"/>
    <property type="evidence" value="ECO:0007669"/>
    <property type="project" value="TreeGrafter"/>
</dbReference>
<dbReference type="InterPro" id="IPR036770">
    <property type="entry name" value="Ankyrin_rpt-contain_sf"/>
</dbReference>
<dbReference type="InterPro" id="IPR002110">
    <property type="entry name" value="Ankyrin_rpt"/>
</dbReference>
<keyword evidence="1" id="KW-0479">Metal-binding</keyword>
<comment type="caution">
    <text evidence="9">The sequence shown here is derived from an EMBL/GenBank/DDBJ whole genome shotgun (WGS) entry which is preliminary data.</text>
</comment>
<dbReference type="Gene3D" id="1.25.40.20">
    <property type="entry name" value="Ankyrin repeat-containing domain"/>
    <property type="match status" value="1"/>
</dbReference>
<dbReference type="PROSITE" id="PS50865">
    <property type="entry name" value="ZF_MYND_2"/>
    <property type="match status" value="1"/>
</dbReference>
<evidence type="ECO:0000313" key="9">
    <source>
        <dbReference type="EMBL" id="THH30139.1"/>
    </source>
</evidence>
<dbReference type="PANTHER" id="PTHR24201">
    <property type="entry name" value="ANK_REP_REGION DOMAIN-CONTAINING PROTEIN"/>
    <property type="match status" value="1"/>
</dbReference>
<dbReference type="PROSITE" id="PS50297">
    <property type="entry name" value="ANK_REP_REGION"/>
    <property type="match status" value="1"/>
</dbReference>
<dbReference type="PANTHER" id="PTHR24201:SF14">
    <property type="entry name" value="CYCLIN-DEPENDENT KINASE 4 INHIBITOR C-LIKE"/>
    <property type="match status" value="1"/>
</dbReference>
<keyword evidence="10" id="KW-1185">Reference proteome</keyword>
<evidence type="ECO:0000256" key="5">
    <source>
        <dbReference type="ARBA" id="ARBA00023043"/>
    </source>
</evidence>
<organism evidence="9 10">
    <name type="scientific">Antrodiella citrinella</name>
    <dbReference type="NCBI Taxonomy" id="2447956"/>
    <lineage>
        <taxon>Eukaryota</taxon>
        <taxon>Fungi</taxon>
        <taxon>Dikarya</taxon>
        <taxon>Basidiomycota</taxon>
        <taxon>Agaricomycotina</taxon>
        <taxon>Agaricomycetes</taxon>
        <taxon>Polyporales</taxon>
        <taxon>Steccherinaceae</taxon>
        <taxon>Antrodiella</taxon>
    </lineage>
</organism>
<evidence type="ECO:0000256" key="6">
    <source>
        <dbReference type="PROSITE-ProRule" id="PRU00023"/>
    </source>
</evidence>
<keyword evidence="5 6" id="KW-0040">ANK repeat</keyword>
<keyword evidence="3 7" id="KW-0863">Zinc-finger</keyword>
<gene>
    <name evidence="9" type="ORF">EUX98_g4036</name>
</gene>
<evidence type="ECO:0000256" key="1">
    <source>
        <dbReference type="ARBA" id="ARBA00022723"/>
    </source>
</evidence>
<dbReference type="Pfam" id="PF12796">
    <property type="entry name" value="Ank_2"/>
    <property type="match status" value="1"/>
</dbReference>
<dbReference type="SUPFAM" id="SSF144232">
    <property type="entry name" value="HIT/MYND zinc finger-like"/>
    <property type="match status" value="1"/>
</dbReference>
<evidence type="ECO:0000259" key="8">
    <source>
        <dbReference type="PROSITE" id="PS50865"/>
    </source>
</evidence>
<keyword evidence="4" id="KW-0862">Zinc</keyword>
<dbReference type="SMART" id="SM00248">
    <property type="entry name" value="ANK"/>
    <property type="match status" value="3"/>
</dbReference>
<dbReference type="InterPro" id="IPR002893">
    <property type="entry name" value="Znf_MYND"/>
</dbReference>
<proteinExistence type="predicted"/>
<dbReference type="SUPFAM" id="SSF48403">
    <property type="entry name" value="Ankyrin repeat"/>
    <property type="match status" value="1"/>
</dbReference>
<sequence length="377" mass="41245">MYQDNAFRFDPTRLSEFALAIYTGQLQEKVQDGTAPDLAGYETPYKIGYVSMLVLGAQRIVSGPVMQHVDLLKFLLASGAPPDIPDIVGYTALNHVTMHHGAQADLARILLENGANSNHQTRYGGTPILDCLQSGQVESVDLLMEFGADLDIPDADGYTPRGLYVQAGPKIAAGVDKWLRKRRGEEALLDEKKCGSCGKTDGSLKYCGKCHTVKYCSPECQRKDWPLHKKTCRSFNESNTVTLIPGYQSDITSLMSTADITRRAMGIPTEPTPSRNSRASQHPRASAFPKSVVIKVQVPYAGYGMPSNSTADLLVYTKKRDFVCTINIQNNKDGYKKISQVVRDKGVGGAKAYFAAELKSANELVVKVDEVLAAQPF</sequence>
<dbReference type="PROSITE" id="PS01360">
    <property type="entry name" value="ZF_MYND_1"/>
    <property type="match status" value="1"/>
</dbReference>
<protein>
    <recommendedName>
        <fullName evidence="8">MYND-type domain-containing protein</fullName>
    </recommendedName>
</protein>
<dbReference type="InterPro" id="IPR050776">
    <property type="entry name" value="Ank_Repeat/CDKN_Inhibitor"/>
</dbReference>
<evidence type="ECO:0000313" key="10">
    <source>
        <dbReference type="Proteomes" id="UP000308730"/>
    </source>
</evidence>
<evidence type="ECO:0000256" key="3">
    <source>
        <dbReference type="ARBA" id="ARBA00022771"/>
    </source>
</evidence>
<evidence type="ECO:0000256" key="2">
    <source>
        <dbReference type="ARBA" id="ARBA00022737"/>
    </source>
</evidence>
<dbReference type="Gene3D" id="6.10.140.2220">
    <property type="match status" value="1"/>
</dbReference>
<name>A0A4S4MV34_9APHY</name>
<dbReference type="OrthoDB" id="194358at2759"/>
<feature type="domain" description="MYND-type" evidence="8">
    <location>
        <begin position="194"/>
        <end position="232"/>
    </location>
</feature>
<keyword evidence="2" id="KW-0677">Repeat</keyword>